<name>A0A5J4RJY0_9EUKA</name>
<feature type="non-terminal residue" evidence="2">
    <location>
        <position position="229"/>
    </location>
</feature>
<accession>A0A5J4RJY0</accession>
<evidence type="ECO:0000313" key="2">
    <source>
        <dbReference type="EMBL" id="KAA6333892.1"/>
    </source>
</evidence>
<sequence length="229" mass="25177">MGKTLSRSAKQADKHRQQINRINQPDRNESGISQLFNQNISPSAIVPNPLFPLSDNIVAMKSKAPQPLVWYDIGCFPSAIQQIQQSRVLSQTGAQSSRVTTSRNERKESGLKINLPATDSLKKFFEALGHGCVRGSVVGVDYFSATYTVRKSKKEQSKGESEIAVAIASSPIFAQLRLSDFAKESYPSQKIDIDENQVRKLGLLIATIPATLNLIQLIVPAKPQSNNKV</sequence>
<proteinExistence type="predicted"/>
<gene>
    <name evidence="2" type="ORF">EZS28_053116</name>
</gene>
<reference evidence="2 3" key="1">
    <citation type="submission" date="2019-03" db="EMBL/GenBank/DDBJ databases">
        <title>Single cell metagenomics reveals metabolic interactions within the superorganism composed of flagellate Streblomastix strix and complex community of Bacteroidetes bacteria on its surface.</title>
        <authorList>
            <person name="Treitli S.C."/>
            <person name="Kolisko M."/>
            <person name="Husnik F."/>
            <person name="Keeling P."/>
            <person name="Hampl V."/>
        </authorList>
    </citation>
    <scope>NUCLEOTIDE SEQUENCE [LARGE SCALE GENOMIC DNA]</scope>
    <source>
        <strain evidence="2">ST1C</strain>
    </source>
</reference>
<feature type="region of interest" description="Disordered" evidence="1">
    <location>
        <begin position="1"/>
        <end position="30"/>
    </location>
</feature>
<dbReference type="AlphaFoldDB" id="A0A5J4RJY0"/>
<evidence type="ECO:0000256" key="1">
    <source>
        <dbReference type="SAM" id="MobiDB-lite"/>
    </source>
</evidence>
<protein>
    <submittedName>
        <fullName evidence="2">Uncharacterized protein</fullName>
    </submittedName>
</protein>
<organism evidence="2 3">
    <name type="scientific">Streblomastix strix</name>
    <dbReference type="NCBI Taxonomy" id="222440"/>
    <lineage>
        <taxon>Eukaryota</taxon>
        <taxon>Metamonada</taxon>
        <taxon>Preaxostyla</taxon>
        <taxon>Oxymonadida</taxon>
        <taxon>Streblomastigidae</taxon>
        <taxon>Streblomastix</taxon>
    </lineage>
</organism>
<dbReference type="EMBL" id="SNRW01042092">
    <property type="protein sequence ID" value="KAA6333892.1"/>
    <property type="molecule type" value="Genomic_DNA"/>
</dbReference>
<feature type="compositionally biased region" description="Polar residues" evidence="1">
    <location>
        <begin position="91"/>
        <end position="102"/>
    </location>
</feature>
<dbReference type="Proteomes" id="UP000324800">
    <property type="component" value="Unassembled WGS sequence"/>
</dbReference>
<feature type="region of interest" description="Disordered" evidence="1">
    <location>
        <begin position="91"/>
        <end position="110"/>
    </location>
</feature>
<evidence type="ECO:0000313" key="3">
    <source>
        <dbReference type="Proteomes" id="UP000324800"/>
    </source>
</evidence>
<comment type="caution">
    <text evidence="2">The sequence shown here is derived from an EMBL/GenBank/DDBJ whole genome shotgun (WGS) entry which is preliminary data.</text>
</comment>